<dbReference type="NCBIfam" id="NF003967">
    <property type="entry name" value="PRK05461.1"/>
    <property type="match status" value="1"/>
</dbReference>
<organism evidence="4">
    <name type="scientific">Thiolapillus brandeum</name>
    <dbReference type="NCBI Taxonomy" id="1076588"/>
    <lineage>
        <taxon>Bacteria</taxon>
        <taxon>Pseudomonadati</taxon>
        <taxon>Pseudomonadota</taxon>
        <taxon>Gammaproteobacteria</taxon>
        <taxon>Chromatiales</taxon>
        <taxon>Sedimenticolaceae</taxon>
        <taxon>Thiolapillus</taxon>
    </lineage>
</organism>
<dbReference type="AlphaFoldDB" id="A0A831RUZ2"/>
<protein>
    <recommendedName>
        <fullName evidence="1 2">Protein ApaG</fullName>
    </recommendedName>
</protein>
<evidence type="ECO:0000256" key="1">
    <source>
        <dbReference type="ARBA" id="ARBA00017693"/>
    </source>
</evidence>
<accession>A0A831RUZ2</accession>
<evidence type="ECO:0000313" key="4">
    <source>
        <dbReference type="EMBL" id="HEC06211.1"/>
    </source>
</evidence>
<dbReference type="InterPro" id="IPR023065">
    <property type="entry name" value="Uncharacterised_ApaG"/>
</dbReference>
<dbReference type="Proteomes" id="UP000886339">
    <property type="component" value="Unassembled WGS sequence"/>
</dbReference>
<dbReference type="PANTHER" id="PTHR14289">
    <property type="entry name" value="F-BOX ONLY PROTEIN 3"/>
    <property type="match status" value="1"/>
</dbReference>
<comment type="caution">
    <text evidence="4">The sequence shown here is derived from an EMBL/GenBank/DDBJ whole genome shotgun (WGS) entry which is preliminary data.</text>
</comment>
<dbReference type="PROSITE" id="PS51087">
    <property type="entry name" value="APAG"/>
    <property type="match status" value="1"/>
</dbReference>
<evidence type="ECO:0000256" key="2">
    <source>
        <dbReference type="HAMAP-Rule" id="MF_00791"/>
    </source>
</evidence>
<evidence type="ECO:0000259" key="3">
    <source>
        <dbReference type="PROSITE" id="PS51087"/>
    </source>
</evidence>
<dbReference type="EMBL" id="DRLF01000182">
    <property type="protein sequence ID" value="HEC06211.1"/>
    <property type="molecule type" value="Genomic_DNA"/>
</dbReference>
<sequence>MTKAPKHQIQVEVESTFLEEQSAPEEERFVFGYTITISNRGSVPAKLLNRHWVITDANGKVEEVRGKGVVGDQPHLQPGQQYQYSSGAILETPVGAMEGDYEMVDDQGEHFLTPIPVFSLQTPNTIN</sequence>
<dbReference type="SUPFAM" id="SSF110069">
    <property type="entry name" value="ApaG-like"/>
    <property type="match status" value="1"/>
</dbReference>
<reference evidence="4" key="1">
    <citation type="journal article" date="2020" name="mSystems">
        <title>Genome- and Community-Level Interaction Insights into Carbon Utilization and Element Cycling Functions of Hydrothermarchaeota in Hydrothermal Sediment.</title>
        <authorList>
            <person name="Zhou Z."/>
            <person name="Liu Y."/>
            <person name="Xu W."/>
            <person name="Pan J."/>
            <person name="Luo Z.H."/>
            <person name="Li M."/>
        </authorList>
    </citation>
    <scope>NUCLEOTIDE SEQUENCE [LARGE SCALE GENOMIC DNA]</scope>
    <source>
        <strain evidence="4">HyVt-458</strain>
    </source>
</reference>
<dbReference type="InterPro" id="IPR007474">
    <property type="entry name" value="ApaG_domain"/>
</dbReference>
<gene>
    <name evidence="2 4" type="primary">apaG</name>
    <name evidence="4" type="ORF">ENJ12_05140</name>
</gene>
<dbReference type="InterPro" id="IPR036767">
    <property type="entry name" value="ApaG_sf"/>
</dbReference>
<dbReference type="PANTHER" id="PTHR14289:SF16">
    <property type="entry name" value="POLYMERASE DELTA-INTERACTING PROTEIN 2"/>
    <property type="match status" value="1"/>
</dbReference>
<dbReference type="Gene3D" id="2.60.40.1470">
    <property type="entry name" value="ApaG domain"/>
    <property type="match status" value="1"/>
</dbReference>
<dbReference type="HAMAP" id="MF_00791">
    <property type="entry name" value="ApaG"/>
    <property type="match status" value="1"/>
</dbReference>
<proteinExistence type="inferred from homology"/>
<feature type="domain" description="ApaG" evidence="3">
    <location>
        <begin position="3"/>
        <end position="127"/>
    </location>
</feature>
<name>A0A831RUZ2_9GAMM</name>
<dbReference type="GO" id="GO:0070987">
    <property type="term" value="P:error-free translesion synthesis"/>
    <property type="evidence" value="ECO:0007669"/>
    <property type="project" value="TreeGrafter"/>
</dbReference>
<dbReference type="Pfam" id="PF04379">
    <property type="entry name" value="DUF525"/>
    <property type="match status" value="1"/>
</dbReference>